<evidence type="ECO:0000256" key="1">
    <source>
        <dbReference type="ARBA" id="ARBA00004141"/>
    </source>
</evidence>
<feature type="transmembrane region" description="Helical" evidence="6">
    <location>
        <begin position="238"/>
        <end position="258"/>
    </location>
</feature>
<keyword evidence="4 6" id="KW-1133">Transmembrane helix</keyword>
<evidence type="ECO:0000256" key="5">
    <source>
        <dbReference type="ARBA" id="ARBA00023136"/>
    </source>
</evidence>
<comment type="subcellular location">
    <subcellularLocation>
        <location evidence="1">Membrane</location>
        <topology evidence="1">Multi-pass membrane protein</topology>
    </subcellularLocation>
</comment>
<reference evidence="7 8" key="1">
    <citation type="submission" date="2021-04" db="EMBL/GenBank/DDBJ databases">
        <title>Metabacillus sp. strain KIGAM252 whole genome sequence.</title>
        <authorList>
            <person name="Seo M.-J."/>
            <person name="Cho E.-S."/>
            <person name="Hwang C.Y."/>
            <person name="Yoon D.J."/>
        </authorList>
    </citation>
    <scope>NUCLEOTIDE SEQUENCE [LARGE SCALE GENOMIC DNA]</scope>
    <source>
        <strain evidence="7 8">KIGAM252</strain>
    </source>
</reference>
<dbReference type="Pfam" id="PF01594">
    <property type="entry name" value="AI-2E_transport"/>
    <property type="match status" value="1"/>
</dbReference>
<accession>A0ABS5LHD6</accession>
<feature type="transmembrane region" description="Helical" evidence="6">
    <location>
        <begin position="12"/>
        <end position="45"/>
    </location>
</feature>
<evidence type="ECO:0000256" key="4">
    <source>
        <dbReference type="ARBA" id="ARBA00022989"/>
    </source>
</evidence>
<evidence type="ECO:0000256" key="6">
    <source>
        <dbReference type="SAM" id="Phobius"/>
    </source>
</evidence>
<evidence type="ECO:0000256" key="3">
    <source>
        <dbReference type="ARBA" id="ARBA00022692"/>
    </source>
</evidence>
<feature type="transmembrane region" description="Helical" evidence="6">
    <location>
        <begin position="208"/>
        <end position="226"/>
    </location>
</feature>
<feature type="transmembrane region" description="Helical" evidence="6">
    <location>
        <begin position="289"/>
        <end position="307"/>
    </location>
</feature>
<evidence type="ECO:0000313" key="8">
    <source>
        <dbReference type="Proteomes" id="UP000682403"/>
    </source>
</evidence>
<dbReference type="PANTHER" id="PTHR21716">
    <property type="entry name" value="TRANSMEMBRANE PROTEIN"/>
    <property type="match status" value="1"/>
</dbReference>
<feature type="transmembrane region" description="Helical" evidence="6">
    <location>
        <begin position="167"/>
        <end position="188"/>
    </location>
</feature>
<protein>
    <submittedName>
        <fullName evidence="7">Sporulation integral membrane protein YtvI</fullName>
    </submittedName>
</protein>
<name>A0ABS5LHD6_9BACI</name>
<evidence type="ECO:0000256" key="2">
    <source>
        <dbReference type="ARBA" id="ARBA00009773"/>
    </source>
</evidence>
<proteinExistence type="inferred from homology"/>
<dbReference type="PANTHER" id="PTHR21716:SF68">
    <property type="entry name" value="TRANSPORT PROTEIN YTVI-RELATED"/>
    <property type="match status" value="1"/>
</dbReference>
<comment type="caution">
    <text evidence="7">The sequence shown here is derived from an EMBL/GenBank/DDBJ whole genome shotgun (WGS) entry which is preliminary data.</text>
</comment>
<keyword evidence="8" id="KW-1185">Reference proteome</keyword>
<dbReference type="RefSeq" id="WP_211559764.1">
    <property type="nucleotide sequence ID" value="NZ_JAGVRK010000001.1"/>
</dbReference>
<keyword evidence="5 6" id="KW-0472">Membrane</keyword>
<feature type="transmembrane region" description="Helical" evidence="6">
    <location>
        <begin position="327"/>
        <end position="349"/>
    </location>
</feature>
<comment type="similarity">
    <text evidence="2">Belongs to the autoinducer-2 exporter (AI-2E) (TC 2.A.86) family.</text>
</comment>
<keyword evidence="3 6" id="KW-0812">Transmembrane</keyword>
<dbReference type="InterPro" id="IPR002549">
    <property type="entry name" value="AI-2E-like"/>
</dbReference>
<gene>
    <name evidence="7" type="primary">ytvI</name>
    <name evidence="7" type="ORF">J9317_14525</name>
</gene>
<organism evidence="7 8">
    <name type="scientific">Metabacillus flavus</name>
    <dbReference type="NCBI Taxonomy" id="2823519"/>
    <lineage>
        <taxon>Bacteria</taxon>
        <taxon>Bacillati</taxon>
        <taxon>Bacillota</taxon>
        <taxon>Bacilli</taxon>
        <taxon>Bacillales</taxon>
        <taxon>Bacillaceae</taxon>
        <taxon>Metabacillus</taxon>
    </lineage>
</organism>
<dbReference type="InterPro" id="IPR014227">
    <property type="entry name" value="YtvI-like"/>
</dbReference>
<sequence length="368" mass="39599">MNALAAAIIRGLIAAGALAGVILLLFAAIPIMYPFILAFFLAWFIKKPSDLLHRKTGLPAGVSAGLVLISLIVIVTGLTALLTLESIAVIQQAASSLPAYLNHMTGAFNHILSYQVSPLIEKISEQFSALSTGQQTTIIAELQQAGNGLIGEAGSLLRASLNAVPAIIMWIPNAASVMIIIVIAAFFICKDWDHVILFLNKKLPQAAVSRILLFGAELGNALTGLVKAQLLLNTITLAIVFPGLLILGVSQALTISFFIGIVDFIPYAGTGTIFIPWALYLMLMGQTKLASGLAILFIIVLMARQILEPRIYSRSIGLNPLLTLMSIYAGYKCFGLLGMALGPVILVIVQSMYKLRLFHDLWKYIVQK</sequence>
<feature type="transmembrane region" description="Helical" evidence="6">
    <location>
        <begin position="264"/>
        <end position="282"/>
    </location>
</feature>
<evidence type="ECO:0000313" key="7">
    <source>
        <dbReference type="EMBL" id="MBS2969983.1"/>
    </source>
</evidence>
<dbReference type="Proteomes" id="UP000682403">
    <property type="component" value="Unassembled WGS sequence"/>
</dbReference>
<feature type="transmembrane region" description="Helical" evidence="6">
    <location>
        <begin position="65"/>
        <end position="84"/>
    </location>
</feature>
<dbReference type="NCBIfam" id="TIGR02872">
    <property type="entry name" value="spore_ytvI"/>
    <property type="match status" value="1"/>
</dbReference>
<dbReference type="EMBL" id="JAGVRK010000001">
    <property type="protein sequence ID" value="MBS2969983.1"/>
    <property type="molecule type" value="Genomic_DNA"/>
</dbReference>